<dbReference type="RefSeq" id="XP_019635506.1">
    <property type="nucleotide sequence ID" value="XM_019779947.1"/>
</dbReference>
<dbReference type="AlphaFoldDB" id="A0A6P5A0Z7"/>
<dbReference type="GeneID" id="109478417"/>
<evidence type="ECO:0000313" key="2">
    <source>
        <dbReference type="RefSeq" id="XP_019635506.1"/>
    </source>
</evidence>
<proteinExistence type="predicted"/>
<gene>
    <name evidence="2" type="primary">LOC109478417</name>
</gene>
<accession>A0A6P5A0Z7</accession>
<dbReference type="KEGG" id="bbel:109478417"/>
<reference evidence="2" key="1">
    <citation type="submission" date="2025-08" db="UniProtKB">
        <authorList>
            <consortium name="RefSeq"/>
        </authorList>
    </citation>
    <scope>IDENTIFICATION</scope>
    <source>
        <tissue evidence="2">Gonad</tissue>
    </source>
</reference>
<keyword evidence="1" id="KW-1185">Reference proteome</keyword>
<name>A0A6P5A0Z7_BRABE</name>
<sequence>MSVQDLVQVYLSLIRPVLEYGHVLLVGCSEEQAASMERVQRRALRIISRGGRRSEPTLPSLKERREAAAVSLFKAMLNPEHPLHDLVPAQRQSVTGRSLRNSHNITVPHARTKRLQQSFLHHTIRLYNNLP</sequence>
<protein>
    <submittedName>
        <fullName evidence="2">Uncharacterized protein LOC109478417</fullName>
    </submittedName>
</protein>
<dbReference type="Proteomes" id="UP000515135">
    <property type="component" value="Unplaced"/>
</dbReference>
<dbReference type="OrthoDB" id="514299at2759"/>
<organism evidence="1 2">
    <name type="scientific">Branchiostoma belcheri</name>
    <name type="common">Amphioxus</name>
    <dbReference type="NCBI Taxonomy" id="7741"/>
    <lineage>
        <taxon>Eukaryota</taxon>
        <taxon>Metazoa</taxon>
        <taxon>Chordata</taxon>
        <taxon>Cephalochordata</taxon>
        <taxon>Leptocardii</taxon>
        <taxon>Amphioxiformes</taxon>
        <taxon>Branchiostomatidae</taxon>
        <taxon>Branchiostoma</taxon>
    </lineage>
</organism>
<evidence type="ECO:0000313" key="1">
    <source>
        <dbReference type="Proteomes" id="UP000515135"/>
    </source>
</evidence>